<evidence type="ECO:0000313" key="7">
    <source>
        <dbReference type="Proteomes" id="UP000297861"/>
    </source>
</evidence>
<keyword evidence="3" id="KW-0347">Helicase</keyword>
<dbReference type="PROSITE" id="PS51206">
    <property type="entry name" value="SF3_HELICASE_1"/>
    <property type="match status" value="1"/>
</dbReference>
<dbReference type="InterPro" id="IPR045455">
    <property type="entry name" value="NrS-1_pol-like_helicase"/>
</dbReference>
<dbReference type="SUPFAM" id="SSF52540">
    <property type="entry name" value="P-loop containing nucleoside triphosphate hydrolases"/>
    <property type="match status" value="1"/>
</dbReference>
<protein>
    <submittedName>
        <fullName evidence="6">DNA primase</fullName>
    </submittedName>
</protein>
<sequence length="532" mass="61619">MKKTYTSVEELNSKINYTRRLTKEFQSHEALIKIISQVGKIDFTLVHYTNDPEKAEQIINLRESLKLVTKDTEKKAIETTLKQLEPKDDEKYVILSEVLLKASEDVSLGLGFNNTFPYFFNGSYWVDMTKELMKETLLIAAQNAGFEEHYIKVISRIDAMFKQFAYSSLIPAPRYEKDTVKINLKNGTFTIRGKEQFLADFNSEDLFKYQLSFDYDEIAECPLFLDFLNEVLPEKESQMILAEYLGYVLTKNLKMEKCLVLVGGGSNGKSVVFEIVNALLGENNISPYSLSQLCNDTGYFRINLTNKLLNYASELGGKGCNPDTTKQLISNEPIMARSPYKDAVEIRDYAKLMFNVNEFPRDVEQTKAFFRRFIFLDFSVTIPEDRQDKELANKIIAHELNGVFNWVLEGLNRLLKNRKFTYSPIAEKKKKEIKEETDSVADFMNENEMKPTTDAAKHIQLKLLFKDYEEFCRDNGYLRVARKTFSKRLQTIGYKVEGGKTENQTWVYCERITKSEIPQEDFKETLKIFGIK</sequence>
<dbReference type="InterPro" id="IPR004968">
    <property type="entry name" value="DNA_primase/NTPase_C"/>
</dbReference>
<feature type="domain" description="SF3 helicase" evidence="5">
    <location>
        <begin position="236"/>
        <end position="391"/>
    </location>
</feature>
<dbReference type="Proteomes" id="UP000297861">
    <property type="component" value="Unassembled WGS sequence"/>
</dbReference>
<dbReference type="GO" id="GO:0005524">
    <property type="term" value="F:ATP binding"/>
    <property type="evidence" value="ECO:0007669"/>
    <property type="project" value="UniProtKB-KW"/>
</dbReference>
<evidence type="ECO:0000313" key="6">
    <source>
        <dbReference type="EMBL" id="TFD97839.1"/>
    </source>
</evidence>
<name>A0A4Y8L5B5_9BACT</name>
<keyword evidence="1" id="KW-0547">Nucleotide-binding</keyword>
<dbReference type="GO" id="GO:0016787">
    <property type="term" value="F:hydrolase activity"/>
    <property type="evidence" value="ECO:0007669"/>
    <property type="project" value="UniProtKB-KW"/>
</dbReference>
<dbReference type="PANTHER" id="PTHR35372">
    <property type="entry name" value="ATP BINDING PROTEIN-RELATED"/>
    <property type="match status" value="1"/>
</dbReference>
<evidence type="ECO:0000256" key="1">
    <source>
        <dbReference type="ARBA" id="ARBA00022741"/>
    </source>
</evidence>
<dbReference type="PANTHER" id="PTHR35372:SF2">
    <property type="entry name" value="SF3 HELICASE DOMAIN-CONTAINING PROTEIN"/>
    <property type="match status" value="1"/>
</dbReference>
<dbReference type="GO" id="GO:0004386">
    <property type="term" value="F:helicase activity"/>
    <property type="evidence" value="ECO:0007669"/>
    <property type="project" value="UniProtKB-KW"/>
</dbReference>
<evidence type="ECO:0000256" key="3">
    <source>
        <dbReference type="ARBA" id="ARBA00022806"/>
    </source>
</evidence>
<dbReference type="NCBIfam" id="TIGR01613">
    <property type="entry name" value="primase_Cterm"/>
    <property type="match status" value="1"/>
</dbReference>
<dbReference type="Pfam" id="PF08706">
    <property type="entry name" value="D5_N"/>
    <property type="match status" value="1"/>
</dbReference>
<keyword evidence="4" id="KW-0067">ATP-binding</keyword>
<dbReference type="RefSeq" id="WP_134435612.1">
    <property type="nucleotide sequence ID" value="NZ_SOML01000002.1"/>
</dbReference>
<dbReference type="AlphaFoldDB" id="A0A4Y8L5B5"/>
<dbReference type="Pfam" id="PF03288">
    <property type="entry name" value="Pox_D5"/>
    <property type="match status" value="1"/>
</dbReference>
<keyword evidence="2" id="KW-0378">Hydrolase</keyword>
<organism evidence="6 7">
    <name type="scientific">Dysgonomonas capnocytophagoides</name>
    <dbReference type="NCBI Taxonomy" id="45254"/>
    <lineage>
        <taxon>Bacteria</taxon>
        <taxon>Pseudomonadati</taxon>
        <taxon>Bacteroidota</taxon>
        <taxon>Bacteroidia</taxon>
        <taxon>Bacteroidales</taxon>
        <taxon>Dysgonomonadaceae</taxon>
        <taxon>Dysgonomonas</taxon>
    </lineage>
</organism>
<evidence type="ECO:0000256" key="2">
    <source>
        <dbReference type="ARBA" id="ARBA00022801"/>
    </source>
</evidence>
<dbReference type="InterPro" id="IPR051620">
    <property type="entry name" value="ORF904-like_C"/>
</dbReference>
<proteinExistence type="predicted"/>
<dbReference type="InterPro" id="IPR027417">
    <property type="entry name" value="P-loop_NTPase"/>
</dbReference>
<keyword evidence="7" id="KW-1185">Reference proteome</keyword>
<evidence type="ECO:0000256" key="4">
    <source>
        <dbReference type="ARBA" id="ARBA00022840"/>
    </source>
</evidence>
<dbReference type="InterPro" id="IPR014818">
    <property type="entry name" value="Phage/plasmid_primase_P4_C"/>
</dbReference>
<gene>
    <name evidence="6" type="ORF">E2605_04275</name>
</gene>
<dbReference type="OrthoDB" id="9763644at2"/>
<comment type="caution">
    <text evidence="6">The sequence shown here is derived from an EMBL/GenBank/DDBJ whole genome shotgun (WGS) entry which is preliminary data.</text>
</comment>
<dbReference type="Gene3D" id="3.40.50.300">
    <property type="entry name" value="P-loop containing nucleotide triphosphate hydrolases"/>
    <property type="match status" value="1"/>
</dbReference>
<reference evidence="6 7" key="1">
    <citation type="submission" date="2019-03" db="EMBL/GenBank/DDBJ databases">
        <title>San Antonio Military Medical Center submission to MRSN (WRAIR), pending publication.</title>
        <authorList>
            <person name="Blyth D.M."/>
            <person name="Mccarthy S.L."/>
            <person name="Schall S.E."/>
            <person name="Stam J.A."/>
            <person name="Ong A.C."/>
            <person name="Mcgann P.T."/>
        </authorList>
    </citation>
    <scope>NUCLEOTIDE SEQUENCE [LARGE SCALE GENOMIC DNA]</scope>
    <source>
        <strain evidence="6 7">MRSN571793</strain>
    </source>
</reference>
<dbReference type="InterPro" id="IPR014015">
    <property type="entry name" value="Helicase_SF3_DNA-vir"/>
</dbReference>
<dbReference type="Pfam" id="PF19263">
    <property type="entry name" value="DUF5906"/>
    <property type="match status" value="1"/>
</dbReference>
<dbReference type="EMBL" id="SOML01000002">
    <property type="protein sequence ID" value="TFD97839.1"/>
    <property type="molecule type" value="Genomic_DNA"/>
</dbReference>
<evidence type="ECO:0000259" key="5">
    <source>
        <dbReference type="PROSITE" id="PS51206"/>
    </source>
</evidence>
<accession>A0A4Y8L5B5</accession>
<dbReference type="InterPro" id="IPR006500">
    <property type="entry name" value="Helicase_put_C_phage/plasmid"/>
</dbReference>